<dbReference type="InterPro" id="IPR019016">
    <property type="entry name" value="Csx1-like_HEPN"/>
</dbReference>
<dbReference type="RefSeq" id="WP_075858884.1">
    <property type="nucleotide sequence ID" value="NZ_BDJK01000012.1"/>
</dbReference>
<dbReference type="InterPro" id="IPR027419">
    <property type="entry name" value="CRISPR-assoc_Csx1_C"/>
</dbReference>
<reference evidence="3" key="1">
    <citation type="submission" date="2016-12" db="EMBL/GenBank/DDBJ databases">
        <title>Draft Genome Sequences od Carboxydothermus pertinax and islandicus, Hydrogenogenic Carboxydotrophic Bacteria.</title>
        <authorList>
            <person name="Fukuyama Y."/>
            <person name="Ohmae K."/>
            <person name="Yoneda Y."/>
            <person name="Yoshida T."/>
            <person name="Sako Y."/>
        </authorList>
    </citation>
    <scope>NUCLEOTIDE SEQUENCE [LARGE SCALE GENOMIC DNA]</scope>
    <source>
        <strain evidence="3">Ug1</strain>
    </source>
</reference>
<dbReference type="Pfam" id="PF09455">
    <property type="entry name" value="Csx1_HEPN"/>
    <property type="match status" value="1"/>
</dbReference>
<evidence type="ECO:0000313" key="3">
    <source>
        <dbReference type="Proteomes" id="UP000187485"/>
    </source>
</evidence>
<accession>A0A1L8CU76</accession>
<evidence type="ECO:0000259" key="1">
    <source>
        <dbReference type="Pfam" id="PF09455"/>
    </source>
</evidence>
<dbReference type="OrthoDB" id="2080251at2"/>
<organism evidence="2 3">
    <name type="scientific">Carboxydothermus pertinax</name>
    <dbReference type="NCBI Taxonomy" id="870242"/>
    <lineage>
        <taxon>Bacteria</taxon>
        <taxon>Bacillati</taxon>
        <taxon>Bacillota</taxon>
        <taxon>Clostridia</taxon>
        <taxon>Thermoanaerobacterales</taxon>
        <taxon>Thermoanaerobacteraceae</taxon>
        <taxon>Carboxydothermus</taxon>
    </lineage>
</organism>
<dbReference type="InterPro" id="IPR010171">
    <property type="entry name" value="CRISPR_Csx1"/>
</dbReference>
<dbReference type="Gene3D" id="1.10.3740.10">
    <property type="entry name" value="SSO1389-like domains"/>
    <property type="match status" value="1"/>
</dbReference>
<keyword evidence="3" id="KW-1185">Reference proteome</keyword>
<comment type="caution">
    <text evidence="2">The sequence shown here is derived from an EMBL/GenBank/DDBJ whole genome shotgun (WGS) entry which is preliminary data.</text>
</comment>
<proteinExistence type="predicted"/>
<dbReference type="SUPFAM" id="SSF160980">
    <property type="entry name" value="SSO1389-like"/>
    <property type="match status" value="1"/>
</dbReference>
<protein>
    <submittedName>
        <fullName evidence="2">CRISPR-associated protein</fullName>
    </submittedName>
</protein>
<gene>
    <name evidence="2" type="ORF">cpu_09090</name>
</gene>
<feature type="domain" description="CRISPR system endoribonuclease Csx1-like HEPN" evidence="1">
    <location>
        <begin position="391"/>
        <end position="443"/>
    </location>
</feature>
<dbReference type="Proteomes" id="UP000187485">
    <property type="component" value="Unassembled WGS sequence"/>
</dbReference>
<sequence length="470" mass="54384">MNLIYQIGRLDRGCLNLVKFKKDCEIFEASLSSLALKKYLENQGEKTQLVIIYPISLPLNKTLLGAEFPLELKEAINQCINNPQVYLNNPEEFFKLLNSFQGKEEFIIIHSLGSYLGIDFRSSFDDIVLEIFIDMINRYLSLGFKNLYVDISSGHNIYVTALLEALRHFHTWVNLRNWANDSKMPEIFVSFSDPILGNTEAQVFNLYWEEIKYKTFFSSPLSSEDAKGSFAQILTNLFGDNRQQKREVRPLLESFSLTFSAIKNNVPLVLYKYGYYDSKVIKEVFYSVLNHTYQTLYRNYKDSPILSKSSYTKTILALGFYWGISEILKILRVHKDENNDGVKIDEIKEKFEKIYEIFGLVINKQFLGTELSNSSKKINEALDDPDLSPEIKNKILSEEWVSLIDIHKDRKAGNPDPRNFFAHAGMEGNVTEARKQGSQIFVRIKDKYEDSNGKVQDVANLLKNWLYNEI</sequence>
<dbReference type="EMBL" id="BDJK01000012">
    <property type="protein sequence ID" value="GAV22399.1"/>
    <property type="molecule type" value="Genomic_DNA"/>
</dbReference>
<name>A0A1L8CU76_9THEO</name>
<evidence type="ECO:0000313" key="2">
    <source>
        <dbReference type="EMBL" id="GAV22399.1"/>
    </source>
</evidence>
<dbReference type="AlphaFoldDB" id="A0A1L8CU76"/>
<dbReference type="Gene3D" id="3.40.50.10640">
    <property type="entry name" value="SSO1389-like"/>
    <property type="match status" value="1"/>
</dbReference>
<dbReference type="NCBIfam" id="TIGR01897">
    <property type="entry name" value="cas_MJ1666"/>
    <property type="match status" value="1"/>
</dbReference>